<evidence type="ECO:0000313" key="2">
    <source>
        <dbReference type="Proteomes" id="UP000736335"/>
    </source>
</evidence>
<sequence length="374" mass="42015">MSAIERLPTELWDHIIDQLYNQPDALKSCSKVSKSWAIRSRKHIFSSISFNSVAFVVAWRNAFPDPCNSPAHHAKTLTIRMNQNNMFPPKYIPSFCNVTRLVLHVHPNHNCQVSLLPLHGFAPSLKSVRMTFQTLAAGSIMSLMYTFPLLDDLLLVGNPSESRTKATLPATPPTLSGSVCLMVYPGMRTMVDNLLSLPSGIHFRELTLPWICDEDVCPMLDLISACSGTLESLQVLSRMDQGNTCIDLSSATNIKSVAFRSEVRTHNIDWIAIAIESIKSRRLEEVALYLPRDFLTNTAMSSQIPAVVYVQWLALDKVLLRYLTARSLKLKVVRRPKMDEKTFVDCVECLLPSLFGKNRNVRAVAHLVRMESTT</sequence>
<proteinExistence type="predicted"/>
<organism evidence="1 2">
    <name type="scientific">Thelephora terrestris</name>
    <dbReference type="NCBI Taxonomy" id="56493"/>
    <lineage>
        <taxon>Eukaryota</taxon>
        <taxon>Fungi</taxon>
        <taxon>Dikarya</taxon>
        <taxon>Basidiomycota</taxon>
        <taxon>Agaricomycotina</taxon>
        <taxon>Agaricomycetes</taxon>
        <taxon>Thelephorales</taxon>
        <taxon>Thelephoraceae</taxon>
        <taxon>Thelephora</taxon>
    </lineage>
</organism>
<comment type="caution">
    <text evidence="1">The sequence shown here is derived from an EMBL/GenBank/DDBJ whole genome shotgun (WGS) entry which is preliminary data.</text>
</comment>
<reference evidence="1" key="2">
    <citation type="submission" date="2020-11" db="EMBL/GenBank/DDBJ databases">
        <authorList>
            <consortium name="DOE Joint Genome Institute"/>
            <person name="Kuo A."/>
            <person name="Miyauchi S."/>
            <person name="Kiss E."/>
            <person name="Drula E."/>
            <person name="Kohler A."/>
            <person name="Sanchez-Garcia M."/>
            <person name="Andreopoulos B."/>
            <person name="Barry K.W."/>
            <person name="Bonito G."/>
            <person name="Buee M."/>
            <person name="Carver A."/>
            <person name="Chen C."/>
            <person name="Cichocki N."/>
            <person name="Clum A."/>
            <person name="Culley D."/>
            <person name="Crous P.W."/>
            <person name="Fauchery L."/>
            <person name="Girlanda M."/>
            <person name="Hayes R."/>
            <person name="Keri Z."/>
            <person name="Labutti K."/>
            <person name="Lipzen A."/>
            <person name="Lombard V."/>
            <person name="Magnuson J."/>
            <person name="Maillard F."/>
            <person name="Morin E."/>
            <person name="Murat C."/>
            <person name="Nolan M."/>
            <person name="Ohm R."/>
            <person name="Pangilinan J."/>
            <person name="Pereira M."/>
            <person name="Perotto S."/>
            <person name="Peter M."/>
            <person name="Riley R."/>
            <person name="Sitrit Y."/>
            <person name="Stielow B."/>
            <person name="Szollosi G."/>
            <person name="Zifcakova L."/>
            <person name="Stursova M."/>
            <person name="Spatafora J.W."/>
            <person name="Tedersoo L."/>
            <person name="Vaario L.-M."/>
            <person name="Yamada A."/>
            <person name="Yan M."/>
            <person name="Wang P."/>
            <person name="Xu J."/>
            <person name="Bruns T."/>
            <person name="Baldrian P."/>
            <person name="Vilgalys R."/>
            <person name="Henrissat B."/>
            <person name="Grigoriev I.V."/>
            <person name="Hibbett D."/>
            <person name="Nagy L.G."/>
            <person name="Martin F.M."/>
        </authorList>
    </citation>
    <scope>NUCLEOTIDE SEQUENCE</scope>
    <source>
        <strain evidence="1">UH-Tt-Lm1</strain>
    </source>
</reference>
<accession>A0A9P6HM45</accession>
<dbReference type="OrthoDB" id="2788229at2759"/>
<name>A0A9P6HM45_9AGAM</name>
<protein>
    <recommendedName>
        <fullName evidence="3">F-box domain-containing protein</fullName>
    </recommendedName>
</protein>
<reference evidence="1" key="1">
    <citation type="journal article" date="2020" name="Nat. Commun.">
        <title>Large-scale genome sequencing of mycorrhizal fungi provides insights into the early evolution of symbiotic traits.</title>
        <authorList>
            <person name="Miyauchi S."/>
            <person name="Kiss E."/>
            <person name="Kuo A."/>
            <person name="Drula E."/>
            <person name="Kohler A."/>
            <person name="Sanchez-Garcia M."/>
            <person name="Morin E."/>
            <person name="Andreopoulos B."/>
            <person name="Barry K.W."/>
            <person name="Bonito G."/>
            <person name="Buee M."/>
            <person name="Carver A."/>
            <person name="Chen C."/>
            <person name="Cichocki N."/>
            <person name="Clum A."/>
            <person name="Culley D."/>
            <person name="Crous P.W."/>
            <person name="Fauchery L."/>
            <person name="Girlanda M."/>
            <person name="Hayes R.D."/>
            <person name="Keri Z."/>
            <person name="LaButti K."/>
            <person name="Lipzen A."/>
            <person name="Lombard V."/>
            <person name="Magnuson J."/>
            <person name="Maillard F."/>
            <person name="Murat C."/>
            <person name="Nolan M."/>
            <person name="Ohm R.A."/>
            <person name="Pangilinan J."/>
            <person name="Pereira M.F."/>
            <person name="Perotto S."/>
            <person name="Peter M."/>
            <person name="Pfister S."/>
            <person name="Riley R."/>
            <person name="Sitrit Y."/>
            <person name="Stielow J.B."/>
            <person name="Szollosi G."/>
            <person name="Zifcakova L."/>
            <person name="Stursova M."/>
            <person name="Spatafora J.W."/>
            <person name="Tedersoo L."/>
            <person name="Vaario L.M."/>
            <person name="Yamada A."/>
            <person name="Yan M."/>
            <person name="Wang P."/>
            <person name="Xu J."/>
            <person name="Bruns T."/>
            <person name="Baldrian P."/>
            <person name="Vilgalys R."/>
            <person name="Dunand C."/>
            <person name="Henrissat B."/>
            <person name="Grigoriev I.V."/>
            <person name="Hibbett D."/>
            <person name="Nagy L.G."/>
            <person name="Martin F.M."/>
        </authorList>
    </citation>
    <scope>NUCLEOTIDE SEQUENCE</scope>
    <source>
        <strain evidence="1">UH-Tt-Lm1</strain>
    </source>
</reference>
<dbReference type="EMBL" id="WIUZ02000003">
    <property type="protein sequence ID" value="KAF9789310.1"/>
    <property type="molecule type" value="Genomic_DNA"/>
</dbReference>
<dbReference type="Proteomes" id="UP000736335">
    <property type="component" value="Unassembled WGS sequence"/>
</dbReference>
<dbReference type="AlphaFoldDB" id="A0A9P6HM45"/>
<evidence type="ECO:0000313" key="1">
    <source>
        <dbReference type="EMBL" id="KAF9789310.1"/>
    </source>
</evidence>
<keyword evidence="2" id="KW-1185">Reference proteome</keyword>
<evidence type="ECO:0008006" key="3">
    <source>
        <dbReference type="Google" id="ProtNLM"/>
    </source>
</evidence>
<gene>
    <name evidence="1" type="ORF">BJ322DRAFT_1041818</name>
</gene>